<proteinExistence type="predicted"/>
<accession>A0AAD0UQA2</accession>
<dbReference type="AlphaFoldDB" id="A0AAD0UQA2"/>
<dbReference type="KEGG" id="lkm:EFP84_17580"/>
<dbReference type="EMBL" id="CP033614">
    <property type="protein sequence ID" value="AYV57140.1"/>
    <property type="molecule type" value="Genomic_DNA"/>
</dbReference>
<protein>
    <submittedName>
        <fullName evidence="1">Uncharacterized protein</fullName>
    </submittedName>
</protein>
<name>A0AAD0UQA2_9LEPT</name>
<evidence type="ECO:0000313" key="1">
    <source>
        <dbReference type="EMBL" id="AYV57140.1"/>
    </source>
</evidence>
<evidence type="ECO:0000313" key="2">
    <source>
        <dbReference type="Proteomes" id="UP000276407"/>
    </source>
</evidence>
<sequence length="93" mass="10895">MRTWEIEPTKEGIRKSFDCVLRGGAEPRLPKQKRRRALKESLGNWKGVQEGKNHLRSETILIQNDPRRKGIIIGTMIRILKQRSIREALYTEI</sequence>
<gene>
    <name evidence="1" type="ORF">EFP84_17580</name>
</gene>
<dbReference type="Proteomes" id="UP000276407">
    <property type="component" value="Chromosome 1"/>
</dbReference>
<organism evidence="1 2">
    <name type="scientific">Leptospira kmetyi</name>
    <dbReference type="NCBI Taxonomy" id="408139"/>
    <lineage>
        <taxon>Bacteria</taxon>
        <taxon>Pseudomonadati</taxon>
        <taxon>Spirochaetota</taxon>
        <taxon>Spirochaetia</taxon>
        <taxon>Leptospirales</taxon>
        <taxon>Leptospiraceae</taxon>
        <taxon>Leptospira</taxon>
    </lineage>
</organism>
<reference evidence="1 2" key="1">
    <citation type="submission" date="2018-11" db="EMBL/GenBank/DDBJ databases">
        <title>Complete genome sequence of Leptospira kmetyi isolate LS 001/16 from soil sample associated with a leptospirosis patient in Kelantan.</title>
        <authorList>
            <person name="Muhammad Yusoff F."/>
            <person name="Muhammad Yusoff S."/>
            <person name="Ahmad M.N."/>
            <person name="Yusof N.Y."/>
            <person name="Aziah I."/>
        </authorList>
    </citation>
    <scope>NUCLEOTIDE SEQUENCE [LARGE SCALE GENOMIC DNA]</scope>
    <source>
        <strain evidence="1 2">LS 001/16</strain>
    </source>
</reference>